<proteinExistence type="predicted"/>
<gene>
    <name evidence="2" type="ORF">H8K52_18060</name>
</gene>
<feature type="region of interest" description="Disordered" evidence="1">
    <location>
        <begin position="47"/>
        <end position="68"/>
    </location>
</feature>
<protein>
    <submittedName>
        <fullName evidence="2">Uncharacterized protein</fullName>
    </submittedName>
</protein>
<evidence type="ECO:0000313" key="2">
    <source>
        <dbReference type="EMBL" id="MBC3809248.1"/>
    </source>
</evidence>
<dbReference type="RefSeq" id="WP_186924308.1">
    <property type="nucleotide sequence ID" value="NZ_JACOFW010000028.1"/>
</dbReference>
<dbReference type="EMBL" id="JACOFW010000028">
    <property type="protein sequence ID" value="MBC3809248.1"/>
    <property type="molecule type" value="Genomic_DNA"/>
</dbReference>
<accession>A0ABR6X948</accession>
<dbReference type="Proteomes" id="UP000648257">
    <property type="component" value="Unassembled WGS sequence"/>
</dbReference>
<evidence type="ECO:0000313" key="3">
    <source>
        <dbReference type="Proteomes" id="UP000648257"/>
    </source>
</evidence>
<reference evidence="2 3" key="1">
    <citation type="submission" date="2020-08" db="EMBL/GenBank/DDBJ databases">
        <title>Novel species isolated from subtropical streams in China.</title>
        <authorList>
            <person name="Lu H."/>
        </authorList>
    </citation>
    <scope>NUCLEOTIDE SEQUENCE [LARGE SCALE GENOMIC DNA]</scope>
    <source>
        <strain evidence="2 3">KACC 16656</strain>
    </source>
</reference>
<name>A0ABR6X948_9BURK</name>
<organism evidence="2 3">
    <name type="scientific">Undibacterium seohonense</name>
    <dbReference type="NCBI Taxonomy" id="1344950"/>
    <lineage>
        <taxon>Bacteria</taxon>
        <taxon>Pseudomonadati</taxon>
        <taxon>Pseudomonadota</taxon>
        <taxon>Betaproteobacteria</taxon>
        <taxon>Burkholderiales</taxon>
        <taxon>Oxalobacteraceae</taxon>
        <taxon>Undibacterium</taxon>
    </lineage>
</organism>
<evidence type="ECO:0000256" key="1">
    <source>
        <dbReference type="SAM" id="MobiDB-lite"/>
    </source>
</evidence>
<keyword evidence="3" id="KW-1185">Reference proteome</keyword>
<sequence length="168" mass="18302">MFARYRWLFLLSSLAATIAAIIYPIAPEVDTFEPLTVPKAMSASKNVAQGTSVDVEDELGNKNDDPFSPRGWSATPVPVVVNQVVKTVVAETAPAPQAPVDPPPLPYRFLGKLTDEGNVVVYLGRGEQTHIAKVGEVIESVYKVIKITDQSVELEHLPTGEKQYLSIE</sequence>
<comment type="caution">
    <text evidence="2">The sequence shown here is derived from an EMBL/GenBank/DDBJ whole genome shotgun (WGS) entry which is preliminary data.</text>
</comment>